<sequence>MADGLWEHPDWEHKVDNDGDGPSLEYVDIDSINDWVVKLTFKRFGEAEPLSGSGFFLNLPDIQDKHVILTAAHNLISNQKRSADLKVIYNNPFEVDPDNPKTIKFADDKHGAIIEIPVDNTEGSRNVHICERYNGGGDSSLDYGVITIPRTSANAPRGFGFSLALAHRTAFKGNVHVSGFRTDKATSPIKKTLRPATSLAVDMTYHNNHVEYQATTERGMGGSPVWVEYQKYLAVVAIHNRGYRGTLLTVDLLRDVFKWLDGHIRKEARKGAMLMHEGVQIQVNPDDLQTEKPHPAADRGLFLSFMSNTGFGRVRLRFGTKFDWMPAQVDPNGVVYYAASTEGKWLAFNVSAKKYQGVELREKLDGPECFLLKLVPDDTALG</sequence>
<dbReference type="Gene3D" id="2.40.10.10">
    <property type="entry name" value="Trypsin-like serine proteases"/>
    <property type="match status" value="2"/>
</dbReference>
<dbReference type="STRING" id="686832.A0A0C2YJ13"/>
<dbReference type="AlphaFoldDB" id="A0A0C2YJ13"/>
<dbReference type="OrthoDB" id="5367135at2759"/>
<reference evidence="1 2" key="1">
    <citation type="submission" date="2014-04" db="EMBL/GenBank/DDBJ databases">
        <authorList>
            <consortium name="DOE Joint Genome Institute"/>
            <person name="Kuo A."/>
            <person name="Gay G."/>
            <person name="Dore J."/>
            <person name="Kohler A."/>
            <person name="Nagy L.G."/>
            <person name="Floudas D."/>
            <person name="Copeland A."/>
            <person name="Barry K.W."/>
            <person name="Cichocki N."/>
            <person name="Veneault-Fourrey C."/>
            <person name="LaButti K."/>
            <person name="Lindquist E.A."/>
            <person name="Lipzen A."/>
            <person name="Lundell T."/>
            <person name="Morin E."/>
            <person name="Murat C."/>
            <person name="Sun H."/>
            <person name="Tunlid A."/>
            <person name="Henrissat B."/>
            <person name="Grigoriev I.V."/>
            <person name="Hibbett D.S."/>
            <person name="Martin F."/>
            <person name="Nordberg H.P."/>
            <person name="Cantor M.N."/>
            <person name="Hua S.X."/>
        </authorList>
    </citation>
    <scope>NUCLEOTIDE SEQUENCE [LARGE SCALE GENOMIC DNA]</scope>
    <source>
        <strain evidence="2">h7</strain>
    </source>
</reference>
<organism evidence="1 2">
    <name type="scientific">Hebeloma cylindrosporum</name>
    <dbReference type="NCBI Taxonomy" id="76867"/>
    <lineage>
        <taxon>Eukaryota</taxon>
        <taxon>Fungi</taxon>
        <taxon>Dikarya</taxon>
        <taxon>Basidiomycota</taxon>
        <taxon>Agaricomycotina</taxon>
        <taxon>Agaricomycetes</taxon>
        <taxon>Agaricomycetidae</taxon>
        <taxon>Agaricales</taxon>
        <taxon>Agaricineae</taxon>
        <taxon>Hymenogastraceae</taxon>
        <taxon>Hebeloma</taxon>
    </lineage>
</organism>
<gene>
    <name evidence="1" type="ORF">M413DRAFT_6655</name>
</gene>
<dbReference type="Proteomes" id="UP000053424">
    <property type="component" value="Unassembled WGS sequence"/>
</dbReference>
<dbReference type="InterPro" id="IPR009003">
    <property type="entry name" value="Peptidase_S1_PA"/>
</dbReference>
<proteinExistence type="predicted"/>
<evidence type="ECO:0000313" key="2">
    <source>
        <dbReference type="Proteomes" id="UP000053424"/>
    </source>
</evidence>
<dbReference type="InterPro" id="IPR043504">
    <property type="entry name" value="Peptidase_S1_PA_chymotrypsin"/>
</dbReference>
<keyword evidence="2" id="KW-1185">Reference proteome</keyword>
<dbReference type="HOGENOM" id="CLU_723728_0_0_1"/>
<dbReference type="SUPFAM" id="SSF50494">
    <property type="entry name" value="Trypsin-like serine proteases"/>
    <property type="match status" value="1"/>
</dbReference>
<dbReference type="EMBL" id="KN831768">
    <property type="protein sequence ID" value="KIM49758.1"/>
    <property type="molecule type" value="Genomic_DNA"/>
</dbReference>
<evidence type="ECO:0000313" key="1">
    <source>
        <dbReference type="EMBL" id="KIM49758.1"/>
    </source>
</evidence>
<name>A0A0C2YJ13_HEBCY</name>
<accession>A0A0C2YJ13</accession>
<protein>
    <recommendedName>
        <fullName evidence="3">Serine protease</fullName>
    </recommendedName>
</protein>
<evidence type="ECO:0008006" key="3">
    <source>
        <dbReference type="Google" id="ProtNLM"/>
    </source>
</evidence>
<reference evidence="2" key="2">
    <citation type="submission" date="2015-01" db="EMBL/GenBank/DDBJ databases">
        <title>Evolutionary Origins and Diversification of the Mycorrhizal Mutualists.</title>
        <authorList>
            <consortium name="DOE Joint Genome Institute"/>
            <consortium name="Mycorrhizal Genomics Consortium"/>
            <person name="Kohler A."/>
            <person name="Kuo A."/>
            <person name="Nagy L.G."/>
            <person name="Floudas D."/>
            <person name="Copeland A."/>
            <person name="Barry K.W."/>
            <person name="Cichocki N."/>
            <person name="Veneault-Fourrey C."/>
            <person name="LaButti K."/>
            <person name="Lindquist E.A."/>
            <person name="Lipzen A."/>
            <person name="Lundell T."/>
            <person name="Morin E."/>
            <person name="Murat C."/>
            <person name="Riley R."/>
            <person name="Ohm R."/>
            <person name="Sun H."/>
            <person name="Tunlid A."/>
            <person name="Henrissat B."/>
            <person name="Grigoriev I.V."/>
            <person name="Hibbett D.S."/>
            <person name="Martin F."/>
        </authorList>
    </citation>
    <scope>NUCLEOTIDE SEQUENCE [LARGE SCALE GENOMIC DNA]</scope>
    <source>
        <strain evidence="2">h7</strain>
    </source>
</reference>